<dbReference type="FunFam" id="3.30.430.20:FF:000002">
    <property type="entry name" value="Cysteine-rich receptor-like protein kinase 10"/>
    <property type="match status" value="1"/>
</dbReference>
<evidence type="ECO:0000256" key="1">
    <source>
        <dbReference type="ARBA" id="ARBA00004613"/>
    </source>
</evidence>
<organism evidence="8 9">
    <name type="scientific">Rhynchospora pubera</name>
    <dbReference type="NCBI Taxonomy" id="906938"/>
    <lineage>
        <taxon>Eukaryota</taxon>
        <taxon>Viridiplantae</taxon>
        <taxon>Streptophyta</taxon>
        <taxon>Embryophyta</taxon>
        <taxon>Tracheophyta</taxon>
        <taxon>Spermatophyta</taxon>
        <taxon>Magnoliopsida</taxon>
        <taxon>Liliopsida</taxon>
        <taxon>Poales</taxon>
        <taxon>Cyperaceae</taxon>
        <taxon>Cyperoideae</taxon>
        <taxon>Rhynchosporeae</taxon>
        <taxon>Rhynchospora</taxon>
    </lineage>
</organism>
<evidence type="ECO:0000256" key="2">
    <source>
        <dbReference type="ARBA" id="ARBA00022525"/>
    </source>
</evidence>
<comment type="caution">
    <text evidence="8">The sequence shown here is derived from an EMBL/GenBank/DDBJ whole genome shotgun (WGS) entry which is preliminary data.</text>
</comment>
<dbReference type="PROSITE" id="PS51473">
    <property type="entry name" value="GNK2"/>
    <property type="match status" value="2"/>
</dbReference>
<dbReference type="InterPro" id="IPR038408">
    <property type="entry name" value="GNK2_sf"/>
</dbReference>
<reference evidence="8" key="1">
    <citation type="submission" date="2022-08" db="EMBL/GenBank/DDBJ databases">
        <authorList>
            <person name="Marques A."/>
        </authorList>
    </citation>
    <scope>NUCLEOTIDE SEQUENCE</scope>
    <source>
        <strain evidence="8">RhyPub2mFocal</strain>
        <tissue evidence="8">Leaves</tissue>
    </source>
</reference>
<comment type="similarity">
    <text evidence="5">Belongs to the cysteine-rich repeat secretory protein family.</text>
</comment>
<dbReference type="InterPro" id="IPR050581">
    <property type="entry name" value="CRR_secretory_protein"/>
</dbReference>
<comment type="subcellular location">
    <subcellularLocation>
        <location evidence="1">Secreted</location>
    </subcellularLocation>
</comment>
<evidence type="ECO:0000259" key="7">
    <source>
        <dbReference type="PROSITE" id="PS51473"/>
    </source>
</evidence>
<evidence type="ECO:0000256" key="5">
    <source>
        <dbReference type="ARBA" id="ARBA00038515"/>
    </source>
</evidence>
<dbReference type="PANTHER" id="PTHR32411">
    <property type="entry name" value="CYSTEINE-RICH REPEAT SECRETORY PROTEIN 38-RELATED"/>
    <property type="match status" value="1"/>
</dbReference>
<feature type="signal peptide" evidence="6">
    <location>
        <begin position="1"/>
        <end position="23"/>
    </location>
</feature>
<evidence type="ECO:0000256" key="3">
    <source>
        <dbReference type="ARBA" id="ARBA00022729"/>
    </source>
</evidence>
<keyword evidence="9" id="KW-1185">Reference proteome</keyword>
<sequence>MHHRMAPLLQIFILSLLVSLSYCADPITKSCNQSYTGSGIETNINHVLSDLVTKGSVGGFAVSSYGKGNSTIYGLAQCRGDVSSGDCSSCLADAAKALPVVCPKQTDARVWYDYCFMRYDTDYFIGQADTSSPVILYNVNNATDPDAFDKAVSKLMNKVNSEAVSAGNGLLGREKTKFTQYITIYALAQCTRDLQPLQCAQCLSSTLQYFPVYCSHRQGCRVLYISCMVQYEIYPFYFPLDSKAKNPGAAKYATTIVHPH</sequence>
<dbReference type="GO" id="GO:0005576">
    <property type="term" value="C:extracellular region"/>
    <property type="evidence" value="ECO:0007669"/>
    <property type="project" value="UniProtKB-SubCell"/>
</dbReference>
<dbReference type="Proteomes" id="UP001140206">
    <property type="component" value="Chromosome 2"/>
</dbReference>
<evidence type="ECO:0000313" key="8">
    <source>
        <dbReference type="EMBL" id="KAJ4786162.1"/>
    </source>
</evidence>
<keyword evidence="2" id="KW-0964">Secreted</keyword>
<name>A0AAV8F5A0_9POAL</name>
<keyword evidence="3 6" id="KW-0732">Signal</keyword>
<evidence type="ECO:0000256" key="6">
    <source>
        <dbReference type="SAM" id="SignalP"/>
    </source>
</evidence>
<dbReference type="Gene3D" id="3.30.430.20">
    <property type="entry name" value="Gnk2 domain, C-X8-C-X2-C motif"/>
    <property type="match status" value="2"/>
</dbReference>
<proteinExistence type="inferred from homology"/>
<evidence type="ECO:0000313" key="9">
    <source>
        <dbReference type="Proteomes" id="UP001140206"/>
    </source>
</evidence>
<dbReference type="CDD" id="cd23509">
    <property type="entry name" value="Gnk2-like"/>
    <property type="match status" value="2"/>
</dbReference>
<keyword evidence="4" id="KW-0677">Repeat</keyword>
<dbReference type="InterPro" id="IPR002902">
    <property type="entry name" value="GNK2"/>
</dbReference>
<dbReference type="Pfam" id="PF01657">
    <property type="entry name" value="Stress-antifung"/>
    <property type="match status" value="2"/>
</dbReference>
<feature type="chain" id="PRO_5043675758" evidence="6">
    <location>
        <begin position="24"/>
        <end position="260"/>
    </location>
</feature>
<gene>
    <name evidence="8" type="ORF">LUZ62_037408</name>
</gene>
<feature type="domain" description="Gnk2-homologous" evidence="7">
    <location>
        <begin position="21"/>
        <end position="124"/>
    </location>
</feature>
<protein>
    <submittedName>
        <fullName evidence="8">Cysteine-rich repeat secretory-like protein</fullName>
    </submittedName>
</protein>
<accession>A0AAV8F5A0</accession>
<dbReference type="AlphaFoldDB" id="A0AAV8F5A0"/>
<feature type="domain" description="Gnk2-homologous" evidence="7">
    <location>
        <begin position="130"/>
        <end position="236"/>
    </location>
</feature>
<evidence type="ECO:0000256" key="4">
    <source>
        <dbReference type="ARBA" id="ARBA00022737"/>
    </source>
</evidence>
<dbReference type="EMBL" id="JAMFTS010000002">
    <property type="protein sequence ID" value="KAJ4786162.1"/>
    <property type="molecule type" value="Genomic_DNA"/>
</dbReference>
<dbReference type="PANTHER" id="PTHR32411:SF55">
    <property type="entry name" value="CYSTEINE-RICH REPEAT SECRETORY PROTEIN 55"/>
    <property type="match status" value="1"/>
</dbReference>